<dbReference type="Proteomes" id="UP000331127">
    <property type="component" value="Unassembled WGS sequence"/>
</dbReference>
<evidence type="ECO:0000313" key="2">
    <source>
        <dbReference type="Proteomes" id="UP000331127"/>
    </source>
</evidence>
<dbReference type="EMBL" id="BLAE01000009">
    <property type="protein sequence ID" value="GES08268.1"/>
    <property type="molecule type" value="Genomic_DNA"/>
</dbReference>
<accession>A0A5M3WPU9</accession>
<protein>
    <submittedName>
        <fullName evidence="1">Uncharacterized protein</fullName>
    </submittedName>
</protein>
<keyword evidence="2" id="KW-1185">Reference proteome</keyword>
<sequence>MLPTPRAISHPPTCPDLISQDPASRIDRSCRANQCQRYDLGIKPGWAVSAHRTDLVDSANRMNGMVQGRLTYRVDRVNGTSRSGLSYRAEWMKRISRSGPTHSPERLHQAKRADWVAGGGLVCASDGMNLRASGCRTDWLRLVERSGGCGRVHDC</sequence>
<name>A0A5M3WPU9_9ACTN</name>
<comment type="caution">
    <text evidence="1">The sequence shown here is derived from an EMBL/GenBank/DDBJ whole genome shotgun (WGS) entry which is preliminary data.</text>
</comment>
<dbReference type="AlphaFoldDB" id="A0A5M3WPU9"/>
<evidence type="ECO:0000313" key="1">
    <source>
        <dbReference type="EMBL" id="GES08268.1"/>
    </source>
</evidence>
<organism evidence="1 2">
    <name type="scientific">Acrocarpospora macrocephala</name>
    <dbReference type="NCBI Taxonomy" id="150177"/>
    <lineage>
        <taxon>Bacteria</taxon>
        <taxon>Bacillati</taxon>
        <taxon>Actinomycetota</taxon>
        <taxon>Actinomycetes</taxon>
        <taxon>Streptosporangiales</taxon>
        <taxon>Streptosporangiaceae</taxon>
        <taxon>Acrocarpospora</taxon>
    </lineage>
</organism>
<reference evidence="1 2" key="1">
    <citation type="submission" date="2019-10" db="EMBL/GenBank/DDBJ databases">
        <title>Whole genome shotgun sequence of Acrocarpospora macrocephala NBRC 16266.</title>
        <authorList>
            <person name="Ichikawa N."/>
            <person name="Kimura A."/>
            <person name="Kitahashi Y."/>
            <person name="Komaki H."/>
            <person name="Oguchi A."/>
        </authorList>
    </citation>
    <scope>NUCLEOTIDE SEQUENCE [LARGE SCALE GENOMIC DNA]</scope>
    <source>
        <strain evidence="1 2">NBRC 16266</strain>
    </source>
</reference>
<proteinExistence type="predicted"/>
<gene>
    <name evidence="1" type="ORF">Amac_018640</name>
</gene>